<accession>A0ABW8AHV5</accession>
<name>A0ABW8AHV5_9ACTN</name>
<evidence type="ECO:0000256" key="7">
    <source>
        <dbReference type="SAM" id="MobiDB-lite"/>
    </source>
</evidence>
<keyword evidence="5 8" id="KW-1133">Transmembrane helix</keyword>
<feature type="transmembrane region" description="Helical" evidence="8">
    <location>
        <begin position="34"/>
        <end position="59"/>
    </location>
</feature>
<feature type="transmembrane region" description="Helical" evidence="8">
    <location>
        <begin position="333"/>
        <end position="355"/>
    </location>
</feature>
<comment type="subcellular location">
    <subcellularLocation>
        <location evidence="1">Cell membrane</location>
        <topology evidence="1">Multi-pass membrane protein</topology>
    </subcellularLocation>
</comment>
<evidence type="ECO:0000256" key="1">
    <source>
        <dbReference type="ARBA" id="ARBA00004651"/>
    </source>
</evidence>
<feature type="transmembrane region" description="Helical" evidence="8">
    <location>
        <begin position="102"/>
        <end position="125"/>
    </location>
</feature>
<organism evidence="10 11">
    <name type="scientific">Spongisporangium articulatum</name>
    <dbReference type="NCBI Taxonomy" id="3362603"/>
    <lineage>
        <taxon>Bacteria</taxon>
        <taxon>Bacillati</taxon>
        <taxon>Actinomycetota</taxon>
        <taxon>Actinomycetes</taxon>
        <taxon>Kineosporiales</taxon>
        <taxon>Kineosporiaceae</taxon>
        <taxon>Spongisporangium</taxon>
    </lineage>
</organism>
<gene>
    <name evidence="10" type="ORF">ACIB24_02550</name>
</gene>
<reference evidence="10 11" key="1">
    <citation type="submission" date="2024-10" db="EMBL/GenBank/DDBJ databases">
        <title>The Natural Products Discovery Center: Release of the First 8490 Sequenced Strains for Exploring Actinobacteria Biosynthetic Diversity.</title>
        <authorList>
            <person name="Kalkreuter E."/>
            <person name="Kautsar S.A."/>
            <person name="Yang D."/>
            <person name="Bader C.D."/>
            <person name="Teijaro C.N."/>
            <person name="Fluegel L."/>
            <person name="Davis C.M."/>
            <person name="Simpson J.R."/>
            <person name="Lauterbach L."/>
            <person name="Steele A.D."/>
            <person name="Gui C."/>
            <person name="Meng S."/>
            <person name="Li G."/>
            <person name="Viehrig K."/>
            <person name="Ye F."/>
            <person name="Su P."/>
            <person name="Kiefer A.F."/>
            <person name="Nichols A."/>
            <person name="Cepeda A.J."/>
            <person name="Yan W."/>
            <person name="Fan B."/>
            <person name="Jiang Y."/>
            <person name="Adhikari A."/>
            <person name="Zheng C.-J."/>
            <person name="Schuster L."/>
            <person name="Cowan T.M."/>
            <person name="Smanski M.J."/>
            <person name="Chevrette M.G."/>
            <person name="De Carvalho L.P.S."/>
            <person name="Shen B."/>
        </authorList>
    </citation>
    <scope>NUCLEOTIDE SEQUENCE [LARGE SCALE GENOMIC DNA]</scope>
    <source>
        <strain evidence="10 11">NPDC049639</strain>
    </source>
</reference>
<evidence type="ECO:0000256" key="5">
    <source>
        <dbReference type="ARBA" id="ARBA00022989"/>
    </source>
</evidence>
<evidence type="ECO:0000256" key="8">
    <source>
        <dbReference type="SAM" id="Phobius"/>
    </source>
</evidence>
<dbReference type="InterPro" id="IPR011701">
    <property type="entry name" value="MFS"/>
</dbReference>
<dbReference type="RefSeq" id="WP_398274704.1">
    <property type="nucleotide sequence ID" value="NZ_JBITLV010000001.1"/>
</dbReference>
<dbReference type="Pfam" id="PF07690">
    <property type="entry name" value="MFS_1"/>
    <property type="match status" value="1"/>
</dbReference>
<keyword evidence="6 8" id="KW-0472">Membrane</keyword>
<keyword evidence="11" id="KW-1185">Reference proteome</keyword>
<evidence type="ECO:0000256" key="4">
    <source>
        <dbReference type="ARBA" id="ARBA00022692"/>
    </source>
</evidence>
<feature type="transmembrane region" description="Helical" evidence="8">
    <location>
        <begin position="196"/>
        <end position="217"/>
    </location>
</feature>
<keyword evidence="3" id="KW-1003">Cell membrane</keyword>
<feature type="region of interest" description="Disordered" evidence="7">
    <location>
        <begin position="538"/>
        <end position="558"/>
    </location>
</feature>
<feature type="region of interest" description="Disordered" evidence="7">
    <location>
        <begin position="1"/>
        <end position="24"/>
    </location>
</feature>
<keyword evidence="2" id="KW-0813">Transport</keyword>
<dbReference type="PANTHER" id="PTHR23501">
    <property type="entry name" value="MAJOR FACILITATOR SUPERFAMILY"/>
    <property type="match status" value="1"/>
</dbReference>
<feature type="transmembrane region" description="Helical" evidence="8">
    <location>
        <begin position="387"/>
        <end position="412"/>
    </location>
</feature>
<dbReference type="Gene3D" id="1.20.1720.10">
    <property type="entry name" value="Multidrug resistance protein D"/>
    <property type="match status" value="1"/>
</dbReference>
<dbReference type="InterPro" id="IPR020846">
    <property type="entry name" value="MFS_dom"/>
</dbReference>
<feature type="transmembrane region" description="Helical" evidence="8">
    <location>
        <begin position="508"/>
        <end position="527"/>
    </location>
</feature>
<sequence length="558" mass="58506">MTTTDPDAAAGQVIPSTPTQSEPGAAGVFTHRQILVILSGLMSGMLLAALDMTIVSTSIRTIADDLNGLSLQAWATTAYLITSTIATPLYGKLSDLYGRRPFFITAISVFVAGSLLSGFATSMYQLAAFRAVQGIGAGGLFSLALAIIGDIVPPRERARYQGYMLAVFGSASVLGPLVGGFFAGQSSLLGITGWRWVFLINVPIGALALVLVARVLHLPHTRRDHAIDWPGAVALSICLVPLLLVAEQGRTWGWLSGGAIACYAVGAVGFVLFLLSERHYGDDALLPLRLFTGRTFAIGSLMNLFIGMGMFGGMAALPLYLQIVRGHTPTESGLLMLPLTAGVMSGSVLSGQFIARTGRYKIFPVMGCMLLVTGMLLFSLVHLDTSIWAVAGISVVFGLGLGFNMQTLVLAIQNAVPPQDMGVATGSATFFRQMGGTLGTAVFLSVLFSTVGGNIKDAIGSTVKANPSLAPDFAKLQGASLDDSSFINKLSDQLAAPFKKGFTDSIDLVFTLGAAVLVVALITVFFLPEEPLRTKSGLAAREDAARENEAAAQRGATS</sequence>
<feature type="transmembrane region" description="Helical" evidence="8">
    <location>
        <begin position="362"/>
        <end position="381"/>
    </location>
</feature>
<feature type="transmembrane region" description="Helical" evidence="8">
    <location>
        <begin position="252"/>
        <end position="275"/>
    </location>
</feature>
<proteinExistence type="predicted"/>
<dbReference type="PANTHER" id="PTHR23501:SF197">
    <property type="entry name" value="COMD"/>
    <property type="match status" value="1"/>
</dbReference>
<feature type="transmembrane region" description="Helical" evidence="8">
    <location>
        <begin position="71"/>
        <end position="90"/>
    </location>
</feature>
<dbReference type="SUPFAM" id="SSF103473">
    <property type="entry name" value="MFS general substrate transporter"/>
    <property type="match status" value="1"/>
</dbReference>
<dbReference type="NCBIfam" id="TIGR00711">
    <property type="entry name" value="efflux_EmrB"/>
    <property type="match status" value="1"/>
</dbReference>
<evidence type="ECO:0000256" key="3">
    <source>
        <dbReference type="ARBA" id="ARBA00022475"/>
    </source>
</evidence>
<feature type="transmembrane region" description="Helical" evidence="8">
    <location>
        <begin position="163"/>
        <end position="184"/>
    </location>
</feature>
<keyword evidence="4 8" id="KW-0812">Transmembrane</keyword>
<dbReference type="Gene3D" id="1.20.1250.20">
    <property type="entry name" value="MFS general substrate transporter like domains"/>
    <property type="match status" value="1"/>
</dbReference>
<evidence type="ECO:0000259" key="9">
    <source>
        <dbReference type="PROSITE" id="PS50850"/>
    </source>
</evidence>
<feature type="domain" description="Major facilitator superfamily (MFS) profile" evidence="9">
    <location>
        <begin position="37"/>
        <end position="532"/>
    </location>
</feature>
<dbReference type="Proteomes" id="UP001612915">
    <property type="component" value="Unassembled WGS sequence"/>
</dbReference>
<evidence type="ECO:0000313" key="10">
    <source>
        <dbReference type="EMBL" id="MFI7585939.1"/>
    </source>
</evidence>
<dbReference type="PROSITE" id="PS50850">
    <property type="entry name" value="MFS"/>
    <property type="match status" value="1"/>
</dbReference>
<dbReference type="CDD" id="cd17502">
    <property type="entry name" value="MFS_Azr1_MDR_like"/>
    <property type="match status" value="1"/>
</dbReference>
<dbReference type="InterPro" id="IPR004638">
    <property type="entry name" value="EmrB-like"/>
</dbReference>
<feature type="compositionally biased region" description="Basic and acidic residues" evidence="7">
    <location>
        <begin position="540"/>
        <end position="549"/>
    </location>
</feature>
<dbReference type="InterPro" id="IPR036259">
    <property type="entry name" value="MFS_trans_sf"/>
</dbReference>
<evidence type="ECO:0000256" key="2">
    <source>
        <dbReference type="ARBA" id="ARBA00022448"/>
    </source>
</evidence>
<evidence type="ECO:0000256" key="6">
    <source>
        <dbReference type="ARBA" id="ARBA00023136"/>
    </source>
</evidence>
<comment type="caution">
    <text evidence="10">The sequence shown here is derived from an EMBL/GenBank/DDBJ whole genome shotgun (WGS) entry which is preliminary data.</text>
</comment>
<evidence type="ECO:0000313" key="11">
    <source>
        <dbReference type="Proteomes" id="UP001612915"/>
    </source>
</evidence>
<feature type="transmembrane region" description="Helical" evidence="8">
    <location>
        <begin position="131"/>
        <end position="151"/>
    </location>
</feature>
<feature type="transmembrane region" description="Helical" evidence="8">
    <location>
        <begin position="296"/>
        <end position="321"/>
    </location>
</feature>
<dbReference type="EMBL" id="JBITLV010000001">
    <property type="protein sequence ID" value="MFI7585939.1"/>
    <property type="molecule type" value="Genomic_DNA"/>
</dbReference>
<feature type="transmembrane region" description="Helical" evidence="8">
    <location>
        <begin position="229"/>
        <end position="246"/>
    </location>
</feature>
<protein>
    <submittedName>
        <fullName evidence="10">MDR family MFS transporter</fullName>
    </submittedName>
</protein>